<organism evidence="2 3">
    <name type="scientific">Tepidicaulis marinus</name>
    <dbReference type="NCBI Taxonomy" id="1333998"/>
    <lineage>
        <taxon>Bacteria</taxon>
        <taxon>Pseudomonadati</taxon>
        <taxon>Pseudomonadota</taxon>
        <taxon>Alphaproteobacteria</taxon>
        <taxon>Hyphomicrobiales</taxon>
        <taxon>Parvibaculaceae</taxon>
        <taxon>Tepidicaulis</taxon>
    </lineage>
</organism>
<dbReference type="Gene3D" id="2.40.50.870">
    <property type="entry name" value="Protein of unknown function (DUF3299)"/>
    <property type="match status" value="1"/>
</dbReference>
<dbReference type="InterPro" id="IPR021727">
    <property type="entry name" value="DUF3299"/>
</dbReference>
<dbReference type="AlphaFoldDB" id="A0A081BBT6"/>
<evidence type="ECO:0000313" key="3">
    <source>
        <dbReference type="Proteomes" id="UP000028702"/>
    </source>
</evidence>
<keyword evidence="1" id="KW-0732">Signal</keyword>
<comment type="caution">
    <text evidence="2">The sequence shown here is derived from an EMBL/GenBank/DDBJ whole genome shotgun (WGS) entry which is preliminary data.</text>
</comment>
<gene>
    <name evidence="2" type="ORF">M2A_2003</name>
</gene>
<name>A0A081BBT6_9HYPH</name>
<feature type="signal peptide" evidence="1">
    <location>
        <begin position="1"/>
        <end position="25"/>
    </location>
</feature>
<proteinExistence type="predicted"/>
<protein>
    <submittedName>
        <fullName evidence="2">Putative lipoprotein</fullName>
    </submittedName>
</protein>
<keyword evidence="3" id="KW-1185">Reference proteome</keyword>
<accession>A0A081BBT6</accession>
<dbReference type="Proteomes" id="UP000028702">
    <property type="component" value="Unassembled WGS sequence"/>
</dbReference>
<evidence type="ECO:0000256" key="1">
    <source>
        <dbReference type="SAM" id="SignalP"/>
    </source>
</evidence>
<dbReference type="eggNOG" id="COG3495">
    <property type="taxonomic scope" value="Bacteria"/>
</dbReference>
<feature type="chain" id="PRO_5001754933" evidence="1">
    <location>
        <begin position="26"/>
        <end position="179"/>
    </location>
</feature>
<dbReference type="EMBL" id="BBIO01000010">
    <property type="protein sequence ID" value="GAK45504.1"/>
    <property type="molecule type" value="Genomic_DNA"/>
</dbReference>
<dbReference type="Pfam" id="PF11736">
    <property type="entry name" value="DUF3299"/>
    <property type="match status" value="1"/>
</dbReference>
<dbReference type="STRING" id="1333998.M2A_2003"/>
<keyword evidence="2" id="KW-0449">Lipoprotein</keyword>
<sequence length="179" mass="19989">MFLLRRFLFLAALLLPLGAVLPLSAAEEEGGQITLSWEDLMPPGEEERLMELYEQQMSTMPDMSLIPEGSAADKPIQFGTYNVVEDLNGKNIRIPGFMVPFELNAGEVTEFLLVPYFGACIHVPPPPPNQIIYVTAKEDVLFTWDAVWIEGILKTDKHLNDLGNAAYTLELTKVEAYDS</sequence>
<evidence type="ECO:0000313" key="2">
    <source>
        <dbReference type="EMBL" id="GAK45504.1"/>
    </source>
</evidence>
<reference evidence="2 3" key="1">
    <citation type="submission" date="2014-07" db="EMBL/GenBank/DDBJ databases">
        <title>Tepidicaulis marinum gen. nov., sp. nov., a novel marine bacterium denitrifying nitrate to nitrous oxide strictly under microaerobic conditions.</title>
        <authorList>
            <person name="Takeuchi M."/>
            <person name="Yamagishi T."/>
            <person name="Kamagata Y."/>
            <person name="Oshima K."/>
            <person name="Hattori M."/>
            <person name="Katayama T."/>
            <person name="Hanada S."/>
            <person name="Tamaki H."/>
            <person name="Marumo K."/>
            <person name="Maeda H."/>
            <person name="Nedachi M."/>
            <person name="Iwasaki W."/>
            <person name="Suwa Y."/>
            <person name="Sakata S."/>
        </authorList>
    </citation>
    <scope>NUCLEOTIDE SEQUENCE [LARGE SCALE GENOMIC DNA]</scope>
    <source>
        <strain evidence="2 3">MA2</strain>
    </source>
</reference>